<dbReference type="PANTHER" id="PTHR44329">
    <property type="entry name" value="SERINE/THREONINE-PROTEIN KINASE TNNI3K-RELATED"/>
    <property type="match status" value="1"/>
</dbReference>
<dbReference type="SMART" id="SM00220">
    <property type="entry name" value="S_TKc"/>
    <property type="match status" value="1"/>
</dbReference>
<name>A0A9P6L8D4_9AGAM</name>
<feature type="domain" description="Protein kinase" evidence="2">
    <location>
        <begin position="455"/>
        <end position="714"/>
    </location>
</feature>
<dbReference type="OrthoDB" id="10252171at2759"/>
<dbReference type="Pfam" id="PF07714">
    <property type="entry name" value="PK_Tyr_Ser-Thr"/>
    <property type="match status" value="2"/>
</dbReference>
<dbReference type="EMBL" id="WIUZ02000005">
    <property type="protein sequence ID" value="KAF9787032.1"/>
    <property type="molecule type" value="Genomic_DNA"/>
</dbReference>
<reference evidence="3" key="2">
    <citation type="submission" date="2020-11" db="EMBL/GenBank/DDBJ databases">
        <authorList>
            <consortium name="DOE Joint Genome Institute"/>
            <person name="Kuo A."/>
            <person name="Miyauchi S."/>
            <person name="Kiss E."/>
            <person name="Drula E."/>
            <person name="Kohler A."/>
            <person name="Sanchez-Garcia M."/>
            <person name="Andreopoulos B."/>
            <person name="Barry K.W."/>
            <person name="Bonito G."/>
            <person name="Buee M."/>
            <person name="Carver A."/>
            <person name="Chen C."/>
            <person name="Cichocki N."/>
            <person name="Clum A."/>
            <person name="Culley D."/>
            <person name="Crous P.W."/>
            <person name="Fauchery L."/>
            <person name="Girlanda M."/>
            <person name="Hayes R."/>
            <person name="Keri Z."/>
            <person name="Labutti K."/>
            <person name="Lipzen A."/>
            <person name="Lombard V."/>
            <person name="Magnuson J."/>
            <person name="Maillard F."/>
            <person name="Morin E."/>
            <person name="Murat C."/>
            <person name="Nolan M."/>
            <person name="Ohm R."/>
            <person name="Pangilinan J."/>
            <person name="Pereira M."/>
            <person name="Perotto S."/>
            <person name="Peter M."/>
            <person name="Riley R."/>
            <person name="Sitrit Y."/>
            <person name="Stielow B."/>
            <person name="Szollosi G."/>
            <person name="Zifcakova L."/>
            <person name="Stursova M."/>
            <person name="Spatafora J.W."/>
            <person name="Tedersoo L."/>
            <person name="Vaario L.-M."/>
            <person name="Yamada A."/>
            <person name="Yan M."/>
            <person name="Wang P."/>
            <person name="Xu J."/>
            <person name="Bruns T."/>
            <person name="Baldrian P."/>
            <person name="Vilgalys R."/>
            <person name="Henrissat B."/>
            <person name="Grigoriev I.V."/>
            <person name="Hibbett D."/>
            <person name="Nagy L.G."/>
            <person name="Martin F.M."/>
        </authorList>
    </citation>
    <scope>NUCLEOTIDE SEQUENCE</scope>
    <source>
        <strain evidence="3">UH-Tt-Lm1</strain>
    </source>
</reference>
<dbReference type="AlphaFoldDB" id="A0A9P6L8D4"/>
<organism evidence="3 4">
    <name type="scientific">Thelephora terrestris</name>
    <dbReference type="NCBI Taxonomy" id="56493"/>
    <lineage>
        <taxon>Eukaryota</taxon>
        <taxon>Fungi</taxon>
        <taxon>Dikarya</taxon>
        <taxon>Basidiomycota</taxon>
        <taxon>Agaricomycotina</taxon>
        <taxon>Agaricomycetes</taxon>
        <taxon>Thelephorales</taxon>
        <taxon>Thelephoraceae</taxon>
        <taxon>Thelephora</taxon>
    </lineage>
</organism>
<keyword evidence="3" id="KW-0808">Transferase</keyword>
<dbReference type="GO" id="GO:0005524">
    <property type="term" value="F:ATP binding"/>
    <property type="evidence" value="ECO:0007669"/>
    <property type="project" value="InterPro"/>
</dbReference>
<sequence>MDNGLYAMVTPWMQNGNIVDYVREEPQTNPLELLEDATLGLQYLHSMDLAHGDLKGSNILISEDGHACLTDVGTTRVAGDMSSATATIQTSTTEGGLTVRWSPPELIDPERIGSKIGRPTKKSDVYSMAMTIYQVLTDRVPYYDRGELPAMLRIIQGERPQKPIFVITRGYTEDLWEITTRCWDEKPLERPIVDDLLKALKSAAKQWKPTLSFSPQDDLSPTLYADEFNLCTPSEHEDGDATTGLSTSPPVLPPSTAKNETSLEHVPGGPPVERSQIPTTLEKQHTQEVPASLPETQLGKPTLTVSRKDEIEVTMPGVKANSPSVLGLTAPASSRLPVDSGIPSQLQPGDTNRTSKLPEPFKDGQQALQRLVSGSAPRDELSSLIETVVSNVRADAVVDHLQGIDAQTFVDVLDQALDGPDFPLEIRNECVRLLYTTCAGHTLLPRSMCLELPGDTVGDVQCRGGFGIVSKRGYRGQEVAVKALRGLSSEKMSKRFWKEVITWRAVQHPNVLPLVGVVMTRDRFSMVSEWMANGNIKKFVEARQSANRYKLLADATKGLIHVHCQGIIHGDLKAANILINQNGHACLADFGLATIASDTTNTTFSDSLLGGGTTRWKSPELFDPEEFGLTERRRTKSSDCYALGMAVYEVLSGKVPFYDYQPDVVVVPKILDGDRPERPRGPWFTDDIWDTLEWCWKPMPGDRPSAEDVLHRLRKASMPSPAQMIEGPLIMDPPMQEWELHAKEKEEERMTRLLIPQ</sequence>
<feature type="compositionally biased region" description="Polar residues" evidence="1">
    <location>
        <begin position="342"/>
        <end position="355"/>
    </location>
</feature>
<keyword evidence="3" id="KW-0418">Kinase</keyword>
<gene>
    <name evidence="3" type="ORF">BJ322DRAFT_1053303</name>
</gene>
<keyword evidence="4" id="KW-1185">Reference proteome</keyword>
<protein>
    <submittedName>
        <fullName evidence="3">Kinase-like domain-containing protein</fullName>
    </submittedName>
</protein>
<dbReference type="InterPro" id="IPR011009">
    <property type="entry name" value="Kinase-like_dom_sf"/>
</dbReference>
<reference evidence="3" key="1">
    <citation type="journal article" date="2020" name="Nat. Commun.">
        <title>Large-scale genome sequencing of mycorrhizal fungi provides insights into the early evolution of symbiotic traits.</title>
        <authorList>
            <person name="Miyauchi S."/>
            <person name="Kiss E."/>
            <person name="Kuo A."/>
            <person name="Drula E."/>
            <person name="Kohler A."/>
            <person name="Sanchez-Garcia M."/>
            <person name="Morin E."/>
            <person name="Andreopoulos B."/>
            <person name="Barry K.W."/>
            <person name="Bonito G."/>
            <person name="Buee M."/>
            <person name="Carver A."/>
            <person name="Chen C."/>
            <person name="Cichocki N."/>
            <person name="Clum A."/>
            <person name="Culley D."/>
            <person name="Crous P.W."/>
            <person name="Fauchery L."/>
            <person name="Girlanda M."/>
            <person name="Hayes R.D."/>
            <person name="Keri Z."/>
            <person name="LaButti K."/>
            <person name="Lipzen A."/>
            <person name="Lombard V."/>
            <person name="Magnuson J."/>
            <person name="Maillard F."/>
            <person name="Murat C."/>
            <person name="Nolan M."/>
            <person name="Ohm R.A."/>
            <person name="Pangilinan J."/>
            <person name="Pereira M.F."/>
            <person name="Perotto S."/>
            <person name="Peter M."/>
            <person name="Pfister S."/>
            <person name="Riley R."/>
            <person name="Sitrit Y."/>
            <person name="Stielow J.B."/>
            <person name="Szollosi G."/>
            <person name="Zifcakova L."/>
            <person name="Stursova M."/>
            <person name="Spatafora J.W."/>
            <person name="Tedersoo L."/>
            <person name="Vaario L.M."/>
            <person name="Yamada A."/>
            <person name="Yan M."/>
            <person name="Wang P."/>
            <person name="Xu J."/>
            <person name="Bruns T."/>
            <person name="Baldrian P."/>
            <person name="Vilgalys R."/>
            <person name="Dunand C."/>
            <person name="Henrissat B."/>
            <person name="Grigoriev I.V."/>
            <person name="Hibbett D."/>
            <person name="Nagy L.G."/>
            <person name="Martin F.M."/>
        </authorList>
    </citation>
    <scope>NUCLEOTIDE SEQUENCE</scope>
    <source>
        <strain evidence="3">UH-Tt-Lm1</strain>
    </source>
</reference>
<dbReference type="InterPro" id="IPR008271">
    <property type="entry name" value="Ser/Thr_kinase_AS"/>
</dbReference>
<evidence type="ECO:0000313" key="3">
    <source>
        <dbReference type="EMBL" id="KAF9787032.1"/>
    </source>
</evidence>
<dbReference type="Gene3D" id="1.10.510.10">
    <property type="entry name" value="Transferase(Phosphotransferase) domain 1"/>
    <property type="match status" value="2"/>
</dbReference>
<evidence type="ECO:0000259" key="2">
    <source>
        <dbReference type="PROSITE" id="PS50011"/>
    </source>
</evidence>
<feature type="domain" description="Protein kinase" evidence="2">
    <location>
        <begin position="1"/>
        <end position="211"/>
    </location>
</feature>
<dbReference type="InterPro" id="IPR001245">
    <property type="entry name" value="Ser-Thr/Tyr_kinase_cat_dom"/>
</dbReference>
<dbReference type="PROSITE" id="PS00108">
    <property type="entry name" value="PROTEIN_KINASE_ST"/>
    <property type="match status" value="2"/>
</dbReference>
<dbReference type="InterPro" id="IPR000719">
    <property type="entry name" value="Prot_kinase_dom"/>
</dbReference>
<dbReference type="InterPro" id="IPR051681">
    <property type="entry name" value="Ser/Thr_Kinases-Pseudokinases"/>
</dbReference>
<evidence type="ECO:0000313" key="4">
    <source>
        <dbReference type="Proteomes" id="UP000736335"/>
    </source>
</evidence>
<dbReference type="GO" id="GO:0004674">
    <property type="term" value="F:protein serine/threonine kinase activity"/>
    <property type="evidence" value="ECO:0007669"/>
    <property type="project" value="TreeGrafter"/>
</dbReference>
<dbReference type="SUPFAM" id="SSF56112">
    <property type="entry name" value="Protein kinase-like (PK-like)"/>
    <property type="match status" value="2"/>
</dbReference>
<proteinExistence type="predicted"/>
<evidence type="ECO:0000256" key="1">
    <source>
        <dbReference type="SAM" id="MobiDB-lite"/>
    </source>
</evidence>
<feature type="region of interest" description="Disordered" evidence="1">
    <location>
        <begin position="231"/>
        <end position="360"/>
    </location>
</feature>
<dbReference type="Proteomes" id="UP000736335">
    <property type="component" value="Unassembled WGS sequence"/>
</dbReference>
<accession>A0A9P6L8D4</accession>
<dbReference type="PANTHER" id="PTHR44329:SF214">
    <property type="entry name" value="PROTEIN KINASE DOMAIN-CONTAINING PROTEIN"/>
    <property type="match status" value="1"/>
</dbReference>
<comment type="caution">
    <text evidence="3">The sequence shown here is derived from an EMBL/GenBank/DDBJ whole genome shotgun (WGS) entry which is preliminary data.</text>
</comment>
<dbReference type="PROSITE" id="PS50011">
    <property type="entry name" value="PROTEIN_KINASE_DOM"/>
    <property type="match status" value="2"/>
</dbReference>